<proteinExistence type="predicted"/>
<dbReference type="EMBL" id="JACOOQ010000004">
    <property type="protein sequence ID" value="MBC5639476.1"/>
    <property type="molecule type" value="Genomic_DNA"/>
</dbReference>
<comment type="caution">
    <text evidence="1">The sequence shown here is derived from an EMBL/GenBank/DDBJ whole genome shotgun (WGS) entry which is preliminary data.</text>
</comment>
<protein>
    <submittedName>
        <fullName evidence="1">Uncharacterized protein</fullName>
    </submittedName>
</protein>
<accession>A0A8I0DNT5</accession>
<dbReference type="RefSeq" id="WP_186834742.1">
    <property type="nucleotide sequence ID" value="NZ_JACOOQ010000004.1"/>
</dbReference>
<sequence length="80" mass="8972">MISRNRLNKIKKALIKDLDKLVIIKFSDGSELKVTGATINEAFANYDKGTEFTRAIKDKEIVSCSDHGKLIHVIQQLIEG</sequence>
<gene>
    <name evidence="1" type="ORF">H8R92_03325</name>
</gene>
<evidence type="ECO:0000313" key="2">
    <source>
        <dbReference type="Proteomes" id="UP000662088"/>
    </source>
</evidence>
<organism evidence="1 2">
    <name type="scientific">Clostridium lentum</name>
    <dbReference type="NCBI Taxonomy" id="2763037"/>
    <lineage>
        <taxon>Bacteria</taxon>
        <taxon>Bacillati</taxon>
        <taxon>Bacillota</taxon>
        <taxon>Clostridia</taxon>
        <taxon>Eubacteriales</taxon>
        <taxon>Clostridiaceae</taxon>
        <taxon>Clostridium</taxon>
    </lineage>
</organism>
<dbReference type="AlphaFoldDB" id="A0A8I0DNT5"/>
<reference evidence="1" key="1">
    <citation type="submission" date="2020-08" db="EMBL/GenBank/DDBJ databases">
        <title>Genome public.</title>
        <authorList>
            <person name="Liu C."/>
            <person name="Sun Q."/>
        </authorList>
    </citation>
    <scope>NUCLEOTIDE SEQUENCE</scope>
    <source>
        <strain evidence="1">NSJ-42</strain>
    </source>
</reference>
<keyword evidence="2" id="KW-1185">Reference proteome</keyword>
<dbReference type="Proteomes" id="UP000662088">
    <property type="component" value="Unassembled WGS sequence"/>
</dbReference>
<name>A0A8I0DNT5_9CLOT</name>
<evidence type="ECO:0000313" key="1">
    <source>
        <dbReference type="EMBL" id="MBC5639476.1"/>
    </source>
</evidence>